<gene>
    <name evidence="1" type="ORF">LCGC14_0166760</name>
</gene>
<evidence type="ECO:0008006" key="2">
    <source>
        <dbReference type="Google" id="ProtNLM"/>
    </source>
</evidence>
<dbReference type="InterPro" id="IPR010384">
    <property type="entry name" value="MtfA_fam"/>
</dbReference>
<organism evidence="1">
    <name type="scientific">marine sediment metagenome</name>
    <dbReference type="NCBI Taxonomy" id="412755"/>
    <lineage>
        <taxon>unclassified sequences</taxon>
        <taxon>metagenomes</taxon>
        <taxon>ecological metagenomes</taxon>
    </lineage>
</organism>
<dbReference type="AlphaFoldDB" id="A0A0F9UU84"/>
<dbReference type="InterPro" id="IPR042252">
    <property type="entry name" value="MtfA_N"/>
</dbReference>
<dbReference type="Gene3D" id="3.40.390.10">
    <property type="entry name" value="Collagenase (Catalytic Domain)"/>
    <property type="match status" value="1"/>
</dbReference>
<dbReference type="GO" id="GO:0004177">
    <property type="term" value="F:aminopeptidase activity"/>
    <property type="evidence" value="ECO:0007669"/>
    <property type="project" value="TreeGrafter"/>
</dbReference>
<comment type="caution">
    <text evidence="1">The sequence shown here is derived from an EMBL/GenBank/DDBJ whole genome shotgun (WGS) entry which is preliminary data.</text>
</comment>
<dbReference type="EMBL" id="LAZR01000063">
    <property type="protein sequence ID" value="KKN96630.1"/>
    <property type="molecule type" value="Genomic_DNA"/>
</dbReference>
<dbReference type="GO" id="GO:0008237">
    <property type="term" value="F:metallopeptidase activity"/>
    <property type="evidence" value="ECO:0007669"/>
    <property type="project" value="InterPro"/>
</dbReference>
<protein>
    <recommendedName>
        <fullName evidence="2">Zinc-dependent peptidase</fullName>
    </recommendedName>
</protein>
<dbReference type="CDD" id="cd20170">
    <property type="entry name" value="Peptidase_M90-like"/>
    <property type="match status" value="1"/>
</dbReference>
<dbReference type="Pfam" id="PF06167">
    <property type="entry name" value="Peptidase_M90"/>
    <property type="match status" value="1"/>
</dbReference>
<name>A0A0F9UU84_9ZZZZ</name>
<dbReference type="Gene3D" id="1.10.472.150">
    <property type="entry name" value="Glucose-regulated metallo-peptidase M90, N-terminal domain"/>
    <property type="match status" value="1"/>
</dbReference>
<dbReference type="InterPro" id="IPR024079">
    <property type="entry name" value="MetalloPept_cat_dom_sf"/>
</dbReference>
<proteinExistence type="predicted"/>
<evidence type="ECO:0000313" key="1">
    <source>
        <dbReference type="EMBL" id="KKN96630.1"/>
    </source>
</evidence>
<dbReference type="SUPFAM" id="SSF55486">
    <property type="entry name" value="Metalloproteases ('zincins'), catalytic domain"/>
    <property type="match status" value="1"/>
</dbReference>
<accession>A0A0F9UU84</accession>
<dbReference type="PANTHER" id="PTHR30164">
    <property type="entry name" value="MTFA PEPTIDASE"/>
    <property type="match status" value="1"/>
</dbReference>
<dbReference type="GO" id="GO:0005829">
    <property type="term" value="C:cytosol"/>
    <property type="evidence" value="ECO:0007669"/>
    <property type="project" value="TreeGrafter"/>
</dbReference>
<sequence>MNAKHTFVNLFLKRSSKQECHIVLSRWNTYYEALSEKHKKSFVVRTLLFLNTTDFDSKEGFELTLEMKLVISSAFVQITFGLKQDVLRIFNTIFVTPTSYKYANRDVFFNGDVNTVTKRVNLSWPAVEKGFIITNDGLNIAIHEFAHCLIIENTKRSRLSKNINQNDLNQWKDIANKKLPLIREGKYKIFRDYGGTNLMELFATTLETFFEQPHEFYSYAPTFYRTTAKVLKQDPRNSKNPK</sequence>
<reference evidence="1" key="1">
    <citation type="journal article" date="2015" name="Nature">
        <title>Complex archaea that bridge the gap between prokaryotes and eukaryotes.</title>
        <authorList>
            <person name="Spang A."/>
            <person name="Saw J.H."/>
            <person name="Jorgensen S.L."/>
            <person name="Zaremba-Niedzwiedzka K."/>
            <person name="Martijn J."/>
            <person name="Lind A.E."/>
            <person name="van Eijk R."/>
            <person name="Schleper C."/>
            <person name="Guy L."/>
            <person name="Ettema T.J."/>
        </authorList>
    </citation>
    <scope>NUCLEOTIDE SEQUENCE</scope>
</reference>
<dbReference type="PANTHER" id="PTHR30164:SF2">
    <property type="entry name" value="PROTEIN MTFA"/>
    <property type="match status" value="1"/>
</dbReference>